<dbReference type="AlphaFoldDB" id="A0A1J5SI92"/>
<evidence type="ECO:0000313" key="2">
    <source>
        <dbReference type="EMBL" id="OIR08138.1"/>
    </source>
</evidence>
<sequence length="119" mass="12862">MSQSPRFFTPPSQVRRVAPSEAAELVSSGKAVLVDVRHPDEWVDTGVAEPALLISLRDLGGPAGRELVDQHRDKEIIFYCLSGARSERAAEFFGQMGMRTANAGGIGEWVEAGLPLRAV</sequence>
<dbReference type="PANTHER" id="PTHR44086:SF10">
    <property type="entry name" value="THIOSULFATE SULFURTRANSFERASE_RHODANESE-LIKE DOMAIN-CONTAINING PROTEIN 3"/>
    <property type="match status" value="1"/>
</dbReference>
<reference evidence="2" key="1">
    <citation type="submission" date="2016-10" db="EMBL/GenBank/DDBJ databases">
        <title>Sequence of Gallionella enrichment culture.</title>
        <authorList>
            <person name="Poehlein A."/>
            <person name="Muehling M."/>
            <person name="Daniel R."/>
        </authorList>
    </citation>
    <scope>NUCLEOTIDE SEQUENCE</scope>
</reference>
<dbReference type="Pfam" id="PF00581">
    <property type="entry name" value="Rhodanese"/>
    <property type="match status" value="1"/>
</dbReference>
<evidence type="ECO:0000259" key="1">
    <source>
        <dbReference type="PROSITE" id="PS50206"/>
    </source>
</evidence>
<proteinExistence type="predicted"/>
<dbReference type="EMBL" id="MLJW01000033">
    <property type="protein sequence ID" value="OIR08138.1"/>
    <property type="molecule type" value="Genomic_DNA"/>
</dbReference>
<accession>A0A1J5SI92</accession>
<dbReference type="SUPFAM" id="SSF52821">
    <property type="entry name" value="Rhodanese/Cell cycle control phosphatase"/>
    <property type="match status" value="1"/>
</dbReference>
<gene>
    <name evidence="2" type="primary">glpE_10</name>
    <name evidence="2" type="ORF">GALL_96380</name>
</gene>
<dbReference type="PROSITE" id="PS50206">
    <property type="entry name" value="RHODANESE_3"/>
    <property type="match status" value="1"/>
</dbReference>
<dbReference type="SMART" id="SM00450">
    <property type="entry name" value="RHOD"/>
    <property type="match status" value="1"/>
</dbReference>
<dbReference type="PANTHER" id="PTHR44086">
    <property type="entry name" value="THIOSULFATE SULFURTRANSFERASE RDL2, MITOCHONDRIAL-RELATED"/>
    <property type="match status" value="1"/>
</dbReference>
<dbReference type="CDD" id="cd00158">
    <property type="entry name" value="RHOD"/>
    <property type="match status" value="1"/>
</dbReference>
<dbReference type="InterPro" id="IPR036873">
    <property type="entry name" value="Rhodanese-like_dom_sf"/>
</dbReference>
<protein>
    <submittedName>
        <fullName evidence="2">Thiosulfate sulfurtransferase GlpE</fullName>
        <ecNumber evidence="2">2.8.1.1</ecNumber>
    </submittedName>
</protein>
<name>A0A1J5SI92_9ZZZZ</name>
<keyword evidence="2" id="KW-0808">Transferase</keyword>
<comment type="caution">
    <text evidence="2">The sequence shown here is derived from an EMBL/GenBank/DDBJ whole genome shotgun (WGS) entry which is preliminary data.</text>
</comment>
<dbReference type="GO" id="GO:0004792">
    <property type="term" value="F:thiosulfate-cyanide sulfurtransferase activity"/>
    <property type="evidence" value="ECO:0007669"/>
    <property type="project" value="UniProtKB-EC"/>
</dbReference>
<dbReference type="InterPro" id="IPR001763">
    <property type="entry name" value="Rhodanese-like_dom"/>
</dbReference>
<dbReference type="Gene3D" id="3.40.250.10">
    <property type="entry name" value="Rhodanese-like domain"/>
    <property type="match status" value="1"/>
</dbReference>
<organism evidence="2">
    <name type="scientific">mine drainage metagenome</name>
    <dbReference type="NCBI Taxonomy" id="410659"/>
    <lineage>
        <taxon>unclassified sequences</taxon>
        <taxon>metagenomes</taxon>
        <taxon>ecological metagenomes</taxon>
    </lineage>
</organism>
<feature type="domain" description="Rhodanese" evidence="1">
    <location>
        <begin position="27"/>
        <end position="118"/>
    </location>
</feature>
<dbReference type="EC" id="2.8.1.1" evidence="2"/>